<accession>A0ABW4RRC6</accession>
<evidence type="ECO:0000256" key="1">
    <source>
        <dbReference type="ARBA" id="ARBA00004370"/>
    </source>
</evidence>
<evidence type="ECO:0000313" key="12">
    <source>
        <dbReference type="Proteomes" id="UP001597326"/>
    </source>
</evidence>
<dbReference type="InterPro" id="IPR005807">
    <property type="entry name" value="SecE_bac"/>
</dbReference>
<evidence type="ECO:0000256" key="6">
    <source>
        <dbReference type="ARBA" id="ARBA00022989"/>
    </source>
</evidence>
<keyword evidence="2 9" id="KW-0813">Transport</keyword>
<dbReference type="Gene3D" id="1.20.5.1030">
    <property type="entry name" value="Preprotein translocase secy subunit"/>
    <property type="match status" value="1"/>
</dbReference>
<keyword evidence="8 9" id="KW-0472">Membrane</keyword>
<keyword evidence="4 9" id="KW-0812">Transmembrane</keyword>
<keyword evidence="12" id="KW-1185">Reference proteome</keyword>
<dbReference type="PROSITE" id="PS01067">
    <property type="entry name" value="SECE_SEC61G"/>
    <property type="match status" value="1"/>
</dbReference>
<dbReference type="InterPro" id="IPR038379">
    <property type="entry name" value="SecE_sf"/>
</dbReference>
<dbReference type="PANTHER" id="PTHR33910">
    <property type="entry name" value="PROTEIN TRANSLOCASE SUBUNIT SECE"/>
    <property type="match status" value="1"/>
</dbReference>
<evidence type="ECO:0000313" key="11">
    <source>
        <dbReference type="EMBL" id="MFD1888766.1"/>
    </source>
</evidence>
<comment type="function">
    <text evidence="9">Essential subunit of the Sec protein translocation channel SecYEG. Clamps together the 2 halves of SecY. May contact the channel plug during translocation.</text>
</comment>
<name>A0ABW4RRC6_9ACTN</name>
<comment type="subcellular location">
    <subcellularLocation>
        <location evidence="9">Cell membrane</location>
        <topology evidence="9">Single-pass membrane protein</topology>
    </subcellularLocation>
    <subcellularLocation>
        <location evidence="1">Membrane</location>
    </subcellularLocation>
</comment>
<dbReference type="NCBIfam" id="TIGR00964">
    <property type="entry name" value="secE_bact"/>
    <property type="match status" value="1"/>
</dbReference>
<keyword evidence="7 9" id="KW-0811">Translocation</keyword>
<dbReference type="EMBL" id="JBHUFZ010000003">
    <property type="protein sequence ID" value="MFD1888766.1"/>
    <property type="molecule type" value="Genomic_DNA"/>
</dbReference>
<dbReference type="Proteomes" id="UP001597326">
    <property type="component" value="Unassembled WGS sequence"/>
</dbReference>
<proteinExistence type="inferred from homology"/>
<feature type="transmembrane region" description="Helical" evidence="9">
    <location>
        <begin position="170"/>
        <end position="197"/>
    </location>
</feature>
<gene>
    <name evidence="9 11" type="primary">secE</name>
    <name evidence="11" type="ORF">ACFSCS_01025</name>
</gene>
<evidence type="ECO:0000256" key="2">
    <source>
        <dbReference type="ARBA" id="ARBA00022448"/>
    </source>
</evidence>
<comment type="similarity">
    <text evidence="9">Belongs to the SecE/SEC61-gamma family.</text>
</comment>
<evidence type="ECO:0000256" key="9">
    <source>
        <dbReference type="HAMAP-Rule" id="MF_00422"/>
    </source>
</evidence>
<evidence type="ECO:0000256" key="10">
    <source>
        <dbReference type="SAM" id="MobiDB-lite"/>
    </source>
</evidence>
<reference evidence="12" key="1">
    <citation type="journal article" date="2019" name="Int. J. Syst. Evol. Microbiol.">
        <title>The Global Catalogue of Microorganisms (GCM) 10K type strain sequencing project: providing services to taxonomists for standard genome sequencing and annotation.</title>
        <authorList>
            <consortium name="The Broad Institute Genomics Platform"/>
            <consortium name="The Broad Institute Genome Sequencing Center for Infectious Disease"/>
            <person name="Wu L."/>
            <person name="Ma J."/>
        </authorList>
    </citation>
    <scope>NUCLEOTIDE SEQUENCE [LARGE SCALE GENOMIC DNA]</scope>
    <source>
        <strain evidence="12">CAIM 431</strain>
    </source>
</reference>
<evidence type="ECO:0000256" key="8">
    <source>
        <dbReference type="ARBA" id="ARBA00023136"/>
    </source>
</evidence>
<dbReference type="Pfam" id="PF00584">
    <property type="entry name" value="SecE"/>
    <property type="match status" value="1"/>
</dbReference>
<comment type="subunit">
    <text evidence="9">Component of the Sec protein translocase complex. Heterotrimer consisting of SecY, SecE and SecG subunits. The heterotrimers can form oligomers, although 1 heterotrimer is thought to be able to translocate proteins. Interacts with the ribosome. Interacts with SecDF, and other proteins may be involved. Interacts with SecA.</text>
</comment>
<dbReference type="RefSeq" id="WP_343871851.1">
    <property type="nucleotide sequence ID" value="NZ_BAAAIX010000003.1"/>
</dbReference>
<evidence type="ECO:0000256" key="5">
    <source>
        <dbReference type="ARBA" id="ARBA00022927"/>
    </source>
</evidence>
<evidence type="ECO:0000256" key="4">
    <source>
        <dbReference type="ARBA" id="ARBA00022692"/>
    </source>
</evidence>
<feature type="compositionally biased region" description="Low complexity" evidence="10">
    <location>
        <begin position="46"/>
        <end position="55"/>
    </location>
</feature>
<keyword evidence="3 9" id="KW-1003">Cell membrane</keyword>
<evidence type="ECO:0000256" key="7">
    <source>
        <dbReference type="ARBA" id="ARBA00023010"/>
    </source>
</evidence>
<evidence type="ECO:0000256" key="3">
    <source>
        <dbReference type="ARBA" id="ARBA00022475"/>
    </source>
</evidence>
<protein>
    <recommendedName>
        <fullName evidence="9">Protein translocase subunit SecE</fullName>
    </recommendedName>
</protein>
<keyword evidence="6 9" id="KW-1133">Transmembrane helix</keyword>
<dbReference type="PANTHER" id="PTHR33910:SF1">
    <property type="entry name" value="PROTEIN TRANSLOCASE SUBUNIT SECE"/>
    <property type="match status" value="1"/>
</dbReference>
<comment type="caution">
    <text evidence="11">The sequence shown here is derived from an EMBL/GenBank/DDBJ whole genome shotgun (WGS) entry which is preliminary data.</text>
</comment>
<feature type="region of interest" description="Disordered" evidence="10">
    <location>
        <begin position="1"/>
        <end position="145"/>
    </location>
</feature>
<sequence>MSHDDAVDPSEPDFEVADHRPEPEADPEVVADQARRSRPRRRTAVPAQDQPADEQPAAERGEGGGATAARPVMPRPVRRTRPLDEQAAPESTGEADEPEDHTGSAAALQQVRPVRRSTEVEAAPARSRGGRQQATTSGKTRRTTPAAFVGQSADELRKVIWPTGSQLSQYFVVVLAFVLFIVAYVGVLDPIFGWVLLQAFGK</sequence>
<dbReference type="InterPro" id="IPR001901">
    <property type="entry name" value="Translocase_SecE/Sec61-g"/>
</dbReference>
<keyword evidence="5 9" id="KW-0653">Protein transport</keyword>
<dbReference type="HAMAP" id="MF_00422">
    <property type="entry name" value="SecE"/>
    <property type="match status" value="1"/>
</dbReference>
<organism evidence="11 12">
    <name type="scientific">Luteococcus peritonei</name>
    <dbReference type="NCBI Taxonomy" id="88874"/>
    <lineage>
        <taxon>Bacteria</taxon>
        <taxon>Bacillati</taxon>
        <taxon>Actinomycetota</taxon>
        <taxon>Actinomycetes</taxon>
        <taxon>Propionibacteriales</taxon>
        <taxon>Propionibacteriaceae</taxon>
        <taxon>Luteococcus</taxon>
    </lineage>
</organism>